<keyword evidence="5" id="KW-1185">Reference proteome</keyword>
<gene>
    <name evidence="4" type="ORF">HIM_09377</name>
</gene>
<dbReference type="CDD" id="cd05233">
    <property type="entry name" value="SDR_c"/>
    <property type="match status" value="1"/>
</dbReference>
<dbReference type="Gene3D" id="3.40.50.720">
    <property type="entry name" value="NAD(P)-binding Rossmann-like Domain"/>
    <property type="match status" value="1"/>
</dbReference>
<organism evidence="4 5">
    <name type="scientific">Hirsutella minnesotensis 3608</name>
    <dbReference type="NCBI Taxonomy" id="1043627"/>
    <lineage>
        <taxon>Eukaryota</taxon>
        <taxon>Fungi</taxon>
        <taxon>Dikarya</taxon>
        <taxon>Ascomycota</taxon>
        <taxon>Pezizomycotina</taxon>
        <taxon>Sordariomycetes</taxon>
        <taxon>Hypocreomycetidae</taxon>
        <taxon>Hypocreales</taxon>
        <taxon>Ophiocordycipitaceae</taxon>
        <taxon>Hirsutella</taxon>
    </lineage>
</organism>
<sequence>MSPMSADSGFSPKLLAGKVGLVTGAGTPKGIGRSLVLALAAAGARAVYATDLSLTNIPSLQKEVRESGSSCEVHGEVFDVASEEQTIRILKQVLDKYQRLDFYFANAGVVSFKSLEDTDATWFNRIAAINQRSCFLAIRYAGHGMSVVSPDKPNPGGSIVLTSSMAASTGSVADIAYTTSKAAVSGMVQCASVQLSANFVRVNAMEPGFVKTSIMATSMAALEGEPGQIKSPSEEEVRRVQEASARPDLTSSPYYYARMSEPDEMARIGVFLASDLSAAINGQRILADCGKVAAAFGESVIGPIQPLERL</sequence>
<name>A0A0F8A354_9HYPO</name>
<evidence type="ECO:0000256" key="2">
    <source>
        <dbReference type="ARBA" id="ARBA00022857"/>
    </source>
</evidence>
<dbReference type="SUPFAM" id="SSF51735">
    <property type="entry name" value="NAD(P)-binding Rossmann-fold domains"/>
    <property type="match status" value="1"/>
</dbReference>
<reference evidence="4 5" key="1">
    <citation type="journal article" date="2014" name="Genome Biol. Evol.">
        <title>Comparative genomics and transcriptomics analyses reveal divergent lifestyle features of nematode endoparasitic fungus Hirsutella minnesotensis.</title>
        <authorList>
            <person name="Lai Y."/>
            <person name="Liu K."/>
            <person name="Zhang X."/>
            <person name="Zhang X."/>
            <person name="Li K."/>
            <person name="Wang N."/>
            <person name="Shu C."/>
            <person name="Wu Y."/>
            <person name="Wang C."/>
            <person name="Bushley K.E."/>
            <person name="Xiang M."/>
            <person name="Liu X."/>
        </authorList>
    </citation>
    <scope>NUCLEOTIDE SEQUENCE [LARGE SCALE GENOMIC DNA]</scope>
    <source>
        <strain evidence="4 5">3608</strain>
    </source>
</reference>
<comment type="similarity">
    <text evidence="1">Belongs to the short-chain dehydrogenases/reductases (SDR) family.</text>
</comment>
<dbReference type="GO" id="GO:0050664">
    <property type="term" value="F:oxidoreductase activity, acting on NAD(P)H, oxygen as acceptor"/>
    <property type="evidence" value="ECO:0007669"/>
    <property type="project" value="TreeGrafter"/>
</dbReference>
<dbReference type="Proteomes" id="UP000054481">
    <property type="component" value="Unassembled WGS sequence"/>
</dbReference>
<dbReference type="GO" id="GO:0016616">
    <property type="term" value="F:oxidoreductase activity, acting on the CH-OH group of donors, NAD or NADP as acceptor"/>
    <property type="evidence" value="ECO:0007669"/>
    <property type="project" value="UniProtKB-ARBA"/>
</dbReference>
<evidence type="ECO:0000256" key="3">
    <source>
        <dbReference type="ARBA" id="ARBA00023002"/>
    </source>
</evidence>
<dbReference type="Pfam" id="PF00106">
    <property type="entry name" value="adh_short"/>
    <property type="match status" value="1"/>
</dbReference>
<accession>A0A0F8A354</accession>
<dbReference type="InterPro" id="IPR002347">
    <property type="entry name" value="SDR_fam"/>
</dbReference>
<dbReference type="AlphaFoldDB" id="A0A0F8A354"/>
<dbReference type="OrthoDB" id="414540at2759"/>
<dbReference type="PANTHER" id="PTHR43008:SF4">
    <property type="entry name" value="CHAIN DEHYDROGENASE, PUTATIVE (AFU_ORTHOLOGUE AFUA_4G08710)-RELATED"/>
    <property type="match status" value="1"/>
</dbReference>
<dbReference type="InterPro" id="IPR020904">
    <property type="entry name" value="Sc_DH/Rdtase_CS"/>
</dbReference>
<evidence type="ECO:0000313" key="5">
    <source>
        <dbReference type="Proteomes" id="UP000054481"/>
    </source>
</evidence>
<dbReference type="PANTHER" id="PTHR43008">
    <property type="entry name" value="BENZIL REDUCTASE"/>
    <property type="match status" value="1"/>
</dbReference>
<evidence type="ECO:0000256" key="1">
    <source>
        <dbReference type="ARBA" id="ARBA00006484"/>
    </source>
</evidence>
<dbReference type="EMBL" id="KQ030582">
    <property type="protein sequence ID" value="KJZ71234.1"/>
    <property type="molecule type" value="Genomic_DNA"/>
</dbReference>
<keyword evidence="2" id="KW-0521">NADP</keyword>
<dbReference type="PROSITE" id="PS00061">
    <property type="entry name" value="ADH_SHORT"/>
    <property type="match status" value="1"/>
</dbReference>
<protein>
    <submittedName>
        <fullName evidence="4">Uncharacterized protein</fullName>
    </submittedName>
</protein>
<proteinExistence type="inferred from homology"/>
<evidence type="ECO:0000313" key="4">
    <source>
        <dbReference type="EMBL" id="KJZ71234.1"/>
    </source>
</evidence>
<dbReference type="InterPro" id="IPR036291">
    <property type="entry name" value="NAD(P)-bd_dom_sf"/>
</dbReference>
<dbReference type="PRINTS" id="PR00081">
    <property type="entry name" value="GDHRDH"/>
</dbReference>
<keyword evidence="3" id="KW-0560">Oxidoreductase</keyword>